<evidence type="ECO:0000313" key="2">
    <source>
        <dbReference type="EMBL" id="SDH31015.1"/>
    </source>
</evidence>
<sequence>MSNHVFPQIDRRMRPLRVLLLMCAVHLLAAGSAVAQALPQTLTILVEDAADPWSKSDGTGYSNDVVIAAFKAIGIEARLKVVPYARCKHQVLNGDVVACFNMTWQPELEGKVRLAEQPIYRVNNDVFESLDAPLPKPADGQCSLPPGTLLGITRDYEYSPQVVALETAGTTFESAQSDLQSLKKLAAHRIQAALVITNDLQDKMQRVVQAGTQKAVRFAFNCGTTTGTLGFSLAHPDGLRALHAYEEGYRQIQANGVLQQIHARWFP</sequence>
<keyword evidence="3" id="KW-1185">Reference proteome</keyword>
<feature type="chain" id="PRO_5011643816" evidence="1">
    <location>
        <begin position="36"/>
        <end position="267"/>
    </location>
</feature>
<evidence type="ECO:0000313" key="3">
    <source>
        <dbReference type="Proteomes" id="UP000199636"/>
    </source>
</evidence>
<name>A0A1G8BCR4_9PSED</name>
<dbReference type="SUPFAM" id="SSF53850">
    <property type="entry name" value="Periplasmic binding protein-like II"/>
    <property type="match status" value="1"/>
</dbReference>
<dbReference type="Proteomes" id="UP000199636">
    <property type="component" value="Unassembled WGS sequence"/>
</dbReference>
<dbReference type="AlphaFoldDB" id="A0A1G8BCR4"/>
<evidence type="ECO:0000256" key="1">
    <source>
        <dbReference type="SAM" id="SignalP"/>
    </source>
</evidence>
<keyword evidence="1" id="KW-0732">Signal</keyword>
<proteinExistence type="predicted"/>
<dbReference type="Gene3D" id="3.40.190.10">
    <property type="entry name" value="Periplasmic binding protein-like II"/>
    <property type="match status" value="2"/>
</dbReference>
<protein>
    <submittedName>
        <fullName evidence="2">ABC-type amino acid transport substrate-binding protein</fullName>
    </submittedName>
</protein>
<gene>
    <name evidence="2" type="ORF">SAMN05216272_1013</name>
</gene>
<dbReference type="STRING" id="428992.SAMN05216272_1013"/>
<dbReference type="OrthoDB" id="8776773at2"/>
<dbReference type="EMBL" id="FNDS01000001">
    <property type="protein sequence ID" value="SDH31015.1"/>
    <property type="molecule type" value="Genomic_DNA"/>
</dbReference>
<reference evidence="3" key="1">
    <citation type="submission" date="2016-10" db="EMBL/GenBank/DDBJ databases">
        <authorList>
            <person name="Varghese N."/>
            <person name="Submissions S."/>
        </authorList>
    </citation>
    <scope>NUCLEOTIDE SEQUENCE [LARGE SCALE GENOMIC DNA]</scope>
    <source>
        <strain evidence="3">CCM 7469</strain>
    </source>
</reference>
<dbReference type="RefSeq" id="WP_090259525.1">
    <property type="nucleotide sequence ID" value="NZ_FNDS01000001.1"/>
</dbReference>
<organism evidence="2 3">
    <name type="scientific">Pseudomonas panipatensis</name>
    <dbReference type="NCBI Taxonomy" id="428992"/>
    <lineage>
        <taxon>Bacteria</taxon>
        <taxon>Pseudomonadati</taxon>
        <taxon>Pseudomonadota</taxon>
        <taxon>Gammaproteobacteria</taxon>
        <taxon>Pseudomonadales</taxon>
        <taxon>Pseudomonadaceae</taxon>
        <taxon>Pseudomonas</taxon>
    </lineage>
</organism>
<accession>A0A1G8BCR4</accession>
<feature type="signal peptide" evidence="1">
    <location>
        <begin position="1"/>
        <end position="35"/>
    </location>
</feature>